<organism evidence="1 2">
    <name type="scientific">Neomicrococcus lactis</name>
    <dbReference type="NCBI Taxonomy" id="732241"/>
    <lineage>
        <taxon>Bacteria</taxon>
        <taxon>Bacillati</taxon>
        <taxon>Actinomycetota</taxon>
        <taxon>Actinomycetes</taxon>
        <taxon>Micrococcales</taxon>
        <taxon>Micrococcaceae</taxon>
        <taxon>Neomicrococcus</taxon>
    </lineage>
</organism>
<dbReference type="InterPro" id="IPR008949">
    <property type="entry name" value="Isoprenoid_synthase_dom_sf"/>
</dbReference>
<evidence type="ECO:0000313" key="2">
    <source>
        <dbReference type="Proteomes" id="UP000523863"/>
    </source>
</evidence>
<dbReference type="SUPFAM" id="SSF48576">
    <property type="entry name" value="Terpenoid synthases"/>
    <property type="match status" value="1"/>
</dbReference>
<dbReference type="SFLD" id="SFLDS00005">
    <property type="entry name" value="Isoprenoid_Synthase_Type_I"/>
    <property type="match status" value="1"/>
</dbReference>
<keyword evidence="2" id="KW-1185">Reference proteome</keyword>
<protein>
    <submittedName>
        <fullName evidence="1">Phytoene/squalene synthetase</fullName>
    </submittedName>
</protein>
<dbReference type="EMBL" id="JACHBL010000001">
    <property type="protein sequence ID" value="MBB5598398.1"/>
    <property type="molecule type" value="Genomic_DNA"/>
</dbReference>
<dbReference type="GO" id="GO:0016765">
    <property type="term" value="F:transferase activity, transferring alkyl or aryl (other than methyl) groups"/>
    <property type="evidence" value="ECO:0007669"/>
    <property type="project" value="UniProtKB-ARBA"/>
</dbReference>
<comment type="caution">
    <text evidence="1">The sequence shown here is derived from an EMBL/GenBank/DDBJ whole genome shotgun (WGS) entry which is preliminary data.</text>
</comment>
<reference evidence="1 2" key="1">
    <citation type="submission" date="2020-08" db="EMBL/GenBank/DDBJ databases">
        <title>Sequencing the genomes of 1000 actinobacteria strains.</title>
        <authorList>
            <person name="Klenk H.-P."/>
        </authorList>
    </citation>
    <scope>NUCLEOTIDE SEQUENCE [LARGE SCALE GENOMIC DNA]</scope>
    <source>
        <strain evidence="1 2">DSM 23694</strain>
    </source>
</reference>
<dbReference type="Pfam" id="PF00494">
    <property type="entry name" value="SQS_PSY"/>
    <property type="match status" value="1"/>
</dbReference>
<gene>
    <name evidence="1" type="ORF">BKA12_001478</name>
</gene>
<dbReference type="Gene3D" id="1.10.600.10">
    <property type="entry name" value="Farnesyl Diphosphate Synthase"/>
    <property type="match status" value="1"/>
</dbReference>
<proteinExistence type="predicted"/>
<evidence type="ECO:0000313" key="1">
    <source>
        <dbReference type="EMBL" id="MBB5598398.1"/>
    </source>
</evidence>
<dbReference type="PANTHER" id="PTHR31480">
    <property type="entry name" value="BIFUNCTIONAL LYCOPENE CYCLASE/PHYTOENE SYNTHASE"/>
    <property type="match status" value="1"/>
</dbReference>
<sequence>MMRPFHKLDALEHYTAASERAASQIIASYSTSFGLATRLLGVRHRQHVRNVYALVRIADELVDGVTAEADFSVEKQHAALDYLEKETVHALDCGYSSNPVVHAFAKSAHEAGITTELTEPFFESMRTDLRSATLENSESSASPQNLQIFEAVDHARYVYGSAEVVGLMCLKIFVRDEHLSPGDHEKLINGARQLGAAFQNVNFLRDIKDDAARLGRSYLGTGAVLTESQKDEWLRTIAGQLDDARETLTLLPQDARTAVACALRLFSTLADRLAATPAEELMQRRVRVSTAQKVWMVVQSTVDTRWGKTA</sequence>
<dbReference type="InterPro" id="IPR002060">
    <property type="entry name" value="Squ/phyt_synthse"/>
</dbReference>
<name>A0A7W9DB68_9MICC</name>
<dbReference type="AlphaFoldDB" id="A0A7W9DB68"/>
<accession>A0A7W9DB68</accession>
<dbReference type="SFLD" id="SFLDG01018">
    <property type="entry name" value="Squalene/Phytoene_Synthase_Lik"/>
    <property type="match status" value="1"/>
</dbReference>
<dbReference type="Proteomes" id="UP000523863">
    <property type="component" value="Unassembled WGS sequence"/>
</dbReference>
<dbReference type="RefSeq" id="WP_183642021.1">
    <property type="nucleotide sequence ID" value="NZ_JACHBL010000001.1"/>
</dbReference>